<feature type="signal peptide" evidence="8">
    <location>
        <begin position="1"/>
        <end position="25"/>
    </location>
</feature>
<accession>A0A4D6LUX2</accession>
<organism evidence="9 10">
    <name type="scientific">Vigna unguiculata</name>
    <name type="common">Cowpea</name>
    <dbReference type="NCBI Taxonomy" id="3917"/>
    <lineage>
        <taxon>Eukaryota</taxon>
        <taxon>Viridiplantae</taxon>
        <taxon>Streptophyta</taxon>
        <taxon>Embryophyta</taxon>
        <taxon>Tracheophyta</taxon>
        <taxon>Spermatophyta</taxon>
        <taxon>Magnoliopsida</taxon>
        <taxon>eudicotyledons</taxon>
        <taxon>Gunneridae</taxon>
        <taxon>Pentapetalae</taxon>
        <taxon>rosids</taxon>
        <taxon>fabids</taxon>
        <taxon>Fabales</taxon>
        <taxon>Fabaceae</taxon>
        <taxon>Papilionoideae</taxon>
        <taxon>50 kb inversion clade</taxon>
        <taxon>NPAAA clade</taxon>
        <taxon>indigoferoid/millettioid clade</taxon>
        <taxon>Phaseoleae</taxon>
        <taxon>Vigna</taxon>
    </lineage>
</organism>
<evidence type="ECO:0000313" key="10">
    <source>
        <dbReference type="Proteomes" id="UP000501690"/>
    </source>
</evidence>
<evidence type="ECO:0000256" key="7">
    <source>
        <dbReference type="ARBA" id="ARBA00023098"/>
    </source>
</evidence>
<name>A0A4D6LUX2_VIGUN</name>
<dbReference type="PANTHER" id="PTHR45650:SF14">
    <property type="entry name" value="GDSL ESTERASE_LIPASE 7-LIKE"/>
    <property type="match status" value="1"/>
</dbReference>
<keyword evidence="3" id="KW-0964">Secreted</keyword>
<comment type="subcellular location">
    <subcellularLocation>
        <location evidence="1">Secreted</location>
    </subcellularLocation>
</comment>
<dbReference type="GO" id="GO:0016787">
    <property type="term" value="F:hydrolase activity"/>
    <property type="evidence" value="ECO:0007669"/>
    <property type="project" value="UniProtKB-KW"/>
</dbReference>
<evidence type="ECO:0000256" key="6">
    <source>
        <dbReference type="ARBA" id="ARBA00022963"/>
    </source>
</evidence>
<proteinExistence type="inferred from homology"/>
<evidence type="ECO:0000256" key="5">
    <source>
        <dbReference type="ARBA" id="ARBA00022801"/>
    </source>
</evidence>
<evidence type="ECO:0000313" key="9">
    <source>
        <dbReference type="EMBL" id="QCD92223.1"/>
    </source>
</evidence>
<dbReference type="PANTHER" id="PTHR45650">
    <property type="entry name" value="GDSL-LIKE LIPASE/ACYLHYDROLASE-RELATED"/>
    <property type="match status" value="1"/>
</dbReference>
<evidence type="ECO:0000256" key="2">
    <source>
        <dbReference type="ARBA" id="ARBA00008668"/>
    </source>
</evidence>
<keyword evidence="6" id="KW-0442">Lipid degradation</keyword>
<protein>
    <recommendedName>
        <fullName evidence="11">Zeta-carotene desaturase</fullName>
    </recommendedName>
</protein>
<gene>
    <name evidence="9" type="ORF">DEO72_LG5g284</name>
</gene>
<keyword evidence="7" id="KW-0443">Lipid metabolism</keyword>
<evidence type="ECO:0000256" key="8">
    <source>
        <dbReference type="SAM" id="SignalP"/>
    </source>
</evidence>
<feature type="chain" id="PRO_5020025806" description="Zeta-carotene desaturase" evidence="8">
    <location>
        <begin position="26"/>
        <end position="105"/>
    </location>
</feature>
<dbReference type="InterPro" id="IPR051238">
    <property type="entry name" value="GDSL_esterase/lipase"/>
</dbReference>
<evidence type="ECO:0000256" key="1">
    <source>
        <dbReference type="ARBA" id="ARBA00004613"/>
    </source>
</evidence>
<reference evidence="9 10" key="1">
    <citation type="submission" date="2019-04" db="EMBL/GenBank/DDBJ databases">
        <title>An improved genome assembly and genetic linkage map for asparagus bean, Vigna unguiculata ssp. sesquipedialis.</title>
        <authorList>
            <person name="Xia Q."/>
            <person name="Zhang R."/>
            <person name="Dong Y."/>
        </authorList>
    </citation>
    <scope>NUCLEOTIDE SEQUENCE [LARGE SCALE GENOMIC DNA]</scope>
    <source>
        <tissue evidence="9">Leaf</tissue>
    </source>
</reference>
<dbReference type="AlphaFoldDB" id="A0A4D6LUX2"/>
<keyword evidence="4 8" id="KW-0732">Signal</keyword>
<evidence type="ECO:0008006" key="11">
    <source>
        <dbReference type="Google" id="ProtNLM"/>
    </source>
</evidence>
<keyword evidence="10" id="KW-1185">Reference proteome</keyword>
<dbReference type="InterPro" id="IPR036514">
    <property type="entry name" value="SGNH_hydro_sf"/>
</dbReference>
<dbReference type="GO" id="GO:0016042">
    <property type="term" value="P:lipid catabolic process"/>
    <property type="evidence" value="ECO:0007669"/>
    <property type="project" value="UniProtKB-KW"/>
</dbReference>
<keyword evidence="5" id="KW-0378">Hydrolase</keyword>
<comment type="similarity">
    <text evidence="2">Belongs to the 'GDSL' lipolytic enzyme family.</text>
</comment>
<sequence length="105" mass="11820">MEISLRKLWVISILIIQQFAFLADASHSRKKIVPALYVFGDSTVDAGNNNNLKTLAKANKFPYGIDFNNCSTGRFSNGKTIADIIDWVCQCRLHTWVCPSLKDIK</sequence>
<dbReference type="EMBL" id="CP039349">
    <property type="protein sequence ID" value="QCD92223.1"/>
    <property type="molecule type" value="Genomic_DNA"/>
</dbReference>
<dbReference type="Proteomes" id="UP000501690">
    <property type="component" value="Linkage Group LG5"/>
</dbReference>
<dbReference type="GO" id="GO:0005576">
    <property type="term" value="C:extracellular region"/>
    <property type="evidence" value="ECO:0007669"/>
    <property type="project" value="UniProtKB-SubCell"/>
</dbReference>
<dbReference type="Gene3D" id="3.40.50.1110">
    <property type="entry name" value="SGNH hydrolase"/>
    <property type="match status" value="1"/>
</dbReference>
<evidence type="ECO:0000256" key="4">
    <source>
        <dbReference type="ARBA" id="ARBA00022729"/>
    </source>
</evidence>
<evidence type="ECO:0000256" key="3">
    <source>
        <dbReference type="ARBA" id="ARBA00022525"/>
    </source>
</evidence>